<accession>A0A1J1ISV3</accession>
<evidence type="ECO:0000313" key="2">
    <source>
        <dbReference type="Proteomes" id="UP000183832"/>
    </source>
</evidence>
<reference evidence="1 2" key="1">
    <citation type="submission" date="2015-04" db="EMBL/GenBank/DDBJ databases">
        <authorList>
            <person name="Syromyatnikov M.Y."/>
            <person name="Popov V.N."/>
        </authorList>
    </citation>
    <scope>NUCLEOTIDE SEQUENCE [LARGE SCALE GENOMIC DNA]</scope>
</reference>
<dbReference type="Proteomes" id="UP000183832">
    <property type="component" value="Unassembled WGS sequence"/>
</dbReference>
<protein>
    <submittedName>
        <fullName evidence="1">CLUMA_CG016073, isoform A</fullName>
    </submittedName>
</protein>
<proteinExistence type="predicted"/>
<evidence type="ECO:0000313" key="1">
    <source>
        <dbReference type="EMBL" id="CRL02810.1"/>
    </source>
</evidence>
<name>A0A1J1ISV3_9DIPT</name>
<organism evidence="1 2">
    <name type="scientific">Clunio marinus</name>
    <dbReference type="NCBI Taxonomy" id="568069"/>
    <lineage>
        <taxon>Eukaryota</taxon>
        <taxon>Metazoa</taxon>
        <taxon>Ecdysozoa</taxon>
        <taxon>Arthropoda</taxon>
        <taxon>Hexapoda</taxon>
        <taxon>Insecta</taxon>
        <taxon>Pterygota</taxon>
        <taxon>Neoptera</taxon>
        <taxon>Endopterygota</taxon>
        <taxon>Diptera</taxon>
        <taxon>Nematocera</taxon>
        <taxon>Chironomoidea</taxon>
        <taxon>Chironomidae</taxon>
        <taxon>Clunio</taxon>
    </lineage>
</organism>
<dbReference type="AlphaFoldDB" id="A0A1J1ISV3"/>
<sequence length="82" mass="9797">METFNIENLKLKQNLRVEAERYEQRHVAIHQDNFTDRSPDYEECSELQMKTSGWGNSNSAYKYLIPENRNHLKEKDPNVKLI</sequence>
<keyword evidence="2" id="KW-1185">Reference proteome</keyword>
<dbReference type="EMBL" id="CVRI01000058">
    <property type="protein sequence ID" value="CRL02810.1"/>
    <property type="molecule type" value="Genomic_DNA"/>
</dbReference>
<gene>
    <name evidence="1" type="ORF">CLUMA_CG016073</name>
</gene>